<dbReference type="EMBL" id="JAULUE010002056">
    <property type="protein sequence ID" value="KAK5889963.1"/>
    <property type="molecule type" value="Genomic_DNA"/>
</dbReference>
<sequence>MGMGQVPEEADKDLWKAREHGDGLIRCVEVRMKTPGKYDFGNFAVGFLRYLCQGVFQVSGSGGGRT</sequence>
<reference evidence="1 2" key="1">
    <citation type="journal article" date="2023" name="Mol. Biol. Evol.">
        <title>Genomics of Secondarily Temperate Adaptation in the Only Non-Antarctic Icefish.</title>
        <authorList>
            <person name="Rivera-Colon A.G."/>
            <person name="Rayamajhi N."/>
            <person name="Minhas B.F."/>
            <person name="Madrigal G."/>
            <person name="Bilyk K.T."/>
            <person name="Yoon V."/>
            <person name="Hune M."/>
            <person name="Gregory S."/>
            <person name="Cheng C.H.C."/>
            <person name="Catchen J.M."/>
        </authorList>
    </citation>
    <scope>NUCLEOTIDE SEQUENCE [LARGE SCALE GENOMIC DNA]</scope>
    <source>
        <strain evidence="1">JC2023a</strain>
    </source>
</reference>
<gene>
    <name evidence="1" type="ORF">CesoFtcFv8_013536</name>
</gene>
<dbReference type="Proteomes" id="UP001335648">
    <property type="component" value="Unassembled WGS sequence"/>
</dbReference>
<organism evidence="1 2">
    <name type="scientific">Champsocephalus esox</name>
    <name type="common">pike icefish</name>
    <dbReference type="NCBI Taxonomy" id="159716"/>
    <lineage>
        <taxon>Eukaryota</taxon>
        <taxon>Metazoa</taxon>
        <taxon>Chordata</taxon>
        <taxon>Craniata</taxon>
        <taxon>Vertebrata</taxon>
        <taxon>Euteleostomi</taxon>
        <taxon>Actinopterygii</taxon>
        <taxon>Neopterygii</taxon>
        <taxon>Teleostei</taxon>
        <taxon>Neoteleostei</taxon>
        <taxon>Acanthomorphata</taxon>
        <taxon>Eupercaria</taxon>
        <taxon>Perciformes</taxon>
        <taxon>Notothenioidei</taxon>
        <taxon>Channichthyidae</taxon>
        <taxon>Champsocephalus</taxon>
    </lineage>
</organism>
<dbReference type="AlphaFoldDB" id="A0AAN8BUY6"/>
<proteinExistence type="predicted"/>
<keyword evidence="2" id="KW-1185">Reference proteome</keyword>
<evidence type="ECO:0000313" key="1">
    <source>
        <dbReference type="EMBL" id="KAK5889963.1"/>
    </source>
</evidence>
<protein>
    <submittedName>
        <fullName evidence="1">Uncharacterized protein</fullName>
    </submittedName>
</protein>
<accession>A0AAN8BUY6</accession>
<evidence type="ECO:0000313" key="2">
    <source>
        <dbReference type="Proteomes" id="UP001335648"/>
    </source>
</evidence>
<name>A0AAN8BUY6_9TELE</name>
<comment type="caution">
    <text evidence="1">The sequence shown here is derived from an EMBL/GenBank/DDBJ whole genome shotgun (WGS) entry which is preliminary data.</text>
</comment>